<keyword evidence="3" id="KW-1133">Transmembrane helix</keyword>
<keyword evidence="3" id="KW-0472">Membrane</keyword>
<evidence type="ECO:0000256" key="3">
    <source>
        <dbReference type="SAM" id="Phobius"/>
    </source>
</evidence>
<dbReference type="GO" id="GO:0003677">
    <property type="term" value="F:DNA binding"/>
    <property type="evidence" value="ECO:0007669"/>
    <property type="project" value="UniProtKB-UniRule"/>
</dbReference>
<dbReference type="EMBL" id="PFEI01000188">
    <property type="protein sequence ID" value="PJE66598.1"/>
    <property type="molecule type" value="Genomic_DNA"/>
</dbReference>
<feature type="transmembrane region" description="Helical" evidence="3">
    <location>
        <begin position="91"/>
        <end position="109"/>
    </location>
</feature>
<dbReference type="Proteomes" id="UP000229766">
    <property type="component" value="Unassembled WGS sequence"/>
</dbReference>
<evidence type="ECO:0000256" key="1">
    <source>
        <dbReference type="ARBA" id="ARBA00023125"/>
    </source>
</evidence>
<comment type="caution">
    <text evidence="5">The sequence shown here is derived from an EMBL/GenBank/DDBJ whole genome shotgun (WGS) entry which is preliminary data.</text>
</comment>
<accession>A0A2M8L151</accession>
<keyword evidence="3" id="KW-0812">Transmembrane</keyword>
<evidence type="ECO:0000259" key="4">
    <source>
        <dbReference type="PROSITE" id="PS51900"/>
    </source>
</evidence>
<dbReference type="InterPro" id="IPR010998">
    <property type="entry name" value="Integrase_recombinase_N"/>
</dbReference>
<feature type="non-terminal residue" evidence="5">
    <location>
        <position position="312"/>
    </location>
</feature>
<evidence type="ECO:0000313" key="6">
    <source>
        <dbReference type="Proteomes" id="UP000229766"/>
    </source>
</evidence>
<dbReference type="AlphaFoldDB" id="A0A2M8L151"/>
<sequence>MNLKHFNSPSSINKFASFLRSNNSPDSTISRKLSAIKSFSDYLKQRQIIAKPNTSLRDSPPMAEGVPDEAISPEKASLRGVFNAATPFNKYLIWTTIILIVLGSVYGLYSQIITNARKQLAYSTASSPTIGSRILSFQGRLTDSSDNPIISETGITFKLYNSGTGGTELYTSGTGNSQTVLPDENGIFNTVIGKSHGSTIPSSVFTENSEVWLEISTDSETMTPRQQIATVAYALNAETLQGLPPSASGLKNTVLVIGESGNVYLGETSPSIISTSGTFGLEGQALLLKASDGSGGNITLNPDANGVIRFVT</sequence>
<keyword evidence="1 2" id="KW-0238">DNA-binding</keyword>
<evidence type="ECO:0000256" key="2">
    <source>
        <dbReference type="PROSITE-ProRule" id="PRU01248"/>
    </source>
</evidence>
<dbReference type="Gene3D" id="1.10.150.130">
    <property type="match status" value="1"/>
</dbReference>
<name>A0A2M8L151_9BACT</name>
<reference evidence="6" key="1">
    <citation type="submission" date="2017-09" db="EMBL/GenBank/DDBJ databases">
        <title>Depth-based differentiation of microbial function through sediment-hosted aquifers and enrichment of novel symbionts in the deep terrestrial subsurface.</title>
        <authorList>
            <person name="Probst A.J."/>
            <person name="Ladd B."/>
            <person name="Jarett J.K."/>
            <person name="Geller-Mcgrath D.E."/>
            <person name="Sieber C.M.K."/>
            <person name="Emerson J.B."/>
            <person name="Anantharaman K."/>
            <person name="Thomas B.C."/>
            <person name="Malmstrom R."/>
            <person name="Stieglmeier M."/>
            <person name="Klingl A."/>
            <person name="Woyke T."/>
            <person name="Ryan C.M."/>
            <person name="Banfield J.F."/>
        </authorList>
    </citation>
    <scope>NUCLEOTIDE SEQUENCE [LARGE SCALE GENOMIC DNA]</scope>
</reference>
<protein>
    <recommendedName>
        <fullName evidence="4">Core-binding (CB) domain-containing protein</fullName>
    </recommendedName>
</protein>
<dbReference type="InterPro" id="IPR044068">
    <property type="entry name" value="CB"/>
</dbReference>
<feature type="domain" description="Core-binding (CB)" evidence="4">
    <location>
        <begin position="1"/>
        <end position="44"/>
    </location>
</feature>
<organism evidence="5 6">
    <name type="scientific">Candidatus Shapirobacteria bacterium CG10_big_fil_rev_8_21_14_0_10_36_6</name>
    <dbReference type="NCBI Taxonomy" id="1974886"/>
    <lineage>
        <taxon>Bacteria</taxon>
        <taxon>Candidatus Shapironibacteriota</taxon>
    </lineage>
</organism>
<proteinExistence type="predicted"/>
<dbReference type="PROSITE" id="PS51900">
    <property type="entry name" value="CB"/>
    <property type="match status" value="1"/>
</dbReference>
<evidence type="ECO:0000313" key="5">
    <source>
        <dbReference type="EMBL" id="PJE66598.1"/>
    </source>
</evidence>
<gene>
    <name evidence="5" type="ORF">COU93_03470</name>
</gene>